<evidence type="ECO:0000256" key="4">
    <source>
        <dbReference type="ARBA" id="ARBA00022827"/>
    </source>
</evidence>
<accession>A0A6S6SG05</accession>
<keyword evidence="3" id="KW-0285">Flavoprotein</keyword>
<protein>
    <submittedName>
        <fullName evidence="8">Glucose-methanol-choline (GMC) oxidoreductase:NAD binding site</fullName>
    </submittedName>
</protein>
<dbReference type="Gene3D" id="3.50.50.60">
    <property type="entry name" value="FAD/NAD(P)-binding domain"/>
    <property type="match status" value="2"/>
</dbReference>
<evidence type="ECO:0000259" key="7">
    <source>
        <dbReference type="Pfam" id="PF05199"/>
    </source>
</evidence>
<evidence type="ECO:0000256" key="2">
    <source>
        <dbReference type="ARBA" id="ARBA00010790"/>
    </source>
</evidence>
<feature type="domain" description="Glucose-methanol-choline oxidoreductase C-terminal" evidence="7">
    <location>
        <begin position="415"/>
        <end position="530"/>
    </location>
</feature>
<evidence type="ECO:0000256" key="5">
    <source>
        <dbReference type="ARBA" id="ARBA00023002"/>
    </source>
</evidence>
<reference evidence="8" key="1">
    <citation type="submission" date="2020-01" db="EMBL/GenBank/DDBJ databases">
        <authorList>
            <person name="Meier V. D."/>
            <person name="Meier V D."/>
        </authorList>
    </citation>
    <scope>NUCLEOTIDE SEQUENCE</scope>
    <source>
        <strain evidence="8">HLG_WM_MAG_12</strain>
    </source>
</reference>
<dbReference type="PANTHER" id="PTHR42784">
    <property type="entry name" value="PYRANOSE 2-OXIDASE"/>
    <property type="match status" value="1"/>
</dbReference>
<proteinExistence type="inferred from homology"/>
<dbReference type="GO" id="GO:0050660">
    <property type="term" value="F:flavin adenine dinucleotide binding"/>
    <property type="evidence" value="ECO:0007669"/>
    <property type="project" value="InterPro"/>
</dbReference>
<dbReference type="InterPro" id="IPR007867">
    <property type="entry name" value="GMC_OxRtase_C"/>
</dbReference>
<evidence type="ECO:0000259" key="6">
    <source>
        <dbReference type="Pfam" id="PF00732"/>
    </source>
</evidence>
<comment type="cofactor">
    <cofactor evidence="1">
        <name>FAD</name>
        <dbReference type="ChEBI" id="CHEBI:57692"/>
    </cofactor>
</comment>
<sequence length="544" mass="60855">MQCDVCVIGSGAGAGGIIAELSRAGKKVAVIEKGKFLKKEDFSKDEIAYTKRDIFTPNLKEEFHEIEEFYNGQWQTNTSYDLNWSLFNGNIVGGATNFMSGYFHRLRPNDFKLLSTYGKIKGANIVDWPISYEELEPYYTKIEEVVGISGKANNHKYEAPRSTKDFKYKALAEHPISNIIDKNCESLGIQTIKTPRGIISEGKDSRSSCYYSNYCGSYGCSSGAKSSSREALIEPNMKTNNITVVAESQVIKLVEENNKITEIKYIDNKNETKSLKAKVFVLSAGSIESIRLLLNSKSKNFKNGLGNNTNQVGKNVISTSGGIGSGEFNTDQIKELMTPGLFVNRSVIDWYYMKDYKGGLIDFLFEHANPMSRANSLKYDDHGNIIWGEKLQKKIFKNFTTTKRLNFETFIDWLPTDNTNVTVTEKKDKYNMPVAKLKFDMHPHDIKIAGILDEKAKLILREMGASDISSSVSQSPSPNLIAGGCRFGNDKETSVLDKNCKVHDIENLFVVDGSFMPTGGSVPYTWTIYANSFRVADFIKSNIS</sequence>
<name>A0A6S6SG05_9BACT</name>
<dbReference type="InterPro" id="IPR036188">
    <property type="entry name" value="FAD/NAD-bd_sf"/>
</dbReference>
<dbReference type="InterPro" id="IPR000172">
    <property type="entry name" value="GMC_OxRdtase_N"/>
</dbReference>
<evidence type="ECO:0000256" key="3">
    <source>
        <dbReference type="ARBA" id="ARBA00022630"/>
    </source>
</evidence>
<organism evidence="8">
    <name type="scientific">uncultured Campylobacterales bacterium</name>
    <dbReference type="NCBI Taxonomy" id="352960"/>
    <lineage>
        <taxon>Bacteria</taxon>
        <taxon>Pseudomonadati</taxon>
        <taxon>Campylobacterota</taxon>
        <taxon>Epsilonproteobacteria</taxon>
        <taxon>Campylobacterales</taxon>
        <taxon>environmental samples</taxon>
    </lineage>
</organism>
<keyword evidence="4" id="KW-0274">FAD</keyword>
<feature type="domain" description="Glucose-methanol-choline oxidoreductase N-terminal" evidence="6">
    <location>
        <begin position="87"/>
        <end position="315"/>
    </location>
</feature>
<evidence type="ECO:0000256" key="1">
    <source>
        <dbReference type="ARBA" id="ARBA00001974"/>
    </source>
</evidence>
<dbReference type="InterPro" id="IPR051473">
    <property type="entry name" value="P2Ox-like"/>
</dbReference>
<dbReference type="Pfam" id="PF00732">
    <property type="entry name" value="GMC_oxred_N"/>
    <property type="match status" value="1"/>
</dbReference>
<comment type="similarity">
    <text evidence="2">Belongs to the GMC oxidoreductase family.</text>
</comment>
<dbReference type="PANTHER" id="PTHR42784:SF1">
    <property type="entry name" value="PYRANOSE 2-OXIDASE"/>
    <property type="match status" value="1"/>
</dbReference>
<dbReference type="EMBL" id="CACVAW010000007">
    <property type="protein sequence ID" value="CAA6801905.1"/>
    <property type="molecule type" value="Genomic_DNA"/>
</dbReference>
<dbReference type="Pfam" id="PF05199">
    <property type="entry name" value="GMC_oxred_C"/>
    <property type="match status" value="1"/>
</dbReference>
<gene>
    <name evidence="8" type="ORF">HELGO_WM30736</name>
</gene>
<dbReference type="SUPFAM" id="SSF51905">
    <property type="entry name" value="FAD/NAD(P)-binding domain"/>
    <property type="match status" value="1"/>
</dbReference>
<keyword evidence="5" id="KW-0560">Oxidoreductase</keyword>
<evidence type="ECO:0000313" key="8">
    <source>
        <dbReference type="EMBL" id="CAA6801905.1"/>
    </source>
</evidence>
<dbReference type="GO" id="GO:0016614">
    <property type="term" value="F:oxidoreductase activity, acting on CH-OH group of donors"/>
    <property type="evidence" value="ECO:0007669"/>
    <property type="project" value="InterPro"/>
</dbReference>
<dbReference type="AlphaFoldDB" id="A0A6S6SG05"/>